<keyword evidence="12" id="KW-0255">Endonuclease</keyword>
<dbReference type="NCBIfam" id="TIGR01596">
    <property type="entry name" value="cas3_HD"/>
    <property type="match status" value="1"/>
</dbReference>
<gene>
    <name evidence="12" type="ORF">CSQ87_05995</name>
</gene>
<keyword evidence="4" id="KW-0479">Metal-binding</keyword>
<dbReference type="PROSITE" id="PS51643">
    <property type="entry name" value="HD_CAS3"/>
    <property type="match status" value="1"/>
</dbReference>
<dbReference type="AlphaFoldDB" id="A0A2M9HEB5"/>
<evidence type="ECO:0000256" key="7">
    <source>
        <dbReference type="ARBA" id="ARBA00022806"/>
    </source>
</evidence>
<evidence type="ECO:0000256" key="3">
    <source>
        <dbReference type="ARBA" id="ARBA00022722"/>
    </source>
</evidence>
<dbReference type="CDD" id="cd09641">
    <property type="entry name" value="Cas3''_I"/>
    <property type="match status" value="1"/>
</dbReference>
<feature type="domain" description="Helicase ATP-binding" evidence="10">
    <location>
        <begin position="306"/>
        <end position="482"/>
    </location>
</feature>
<evidence type="ECO:0000256" key="4">
    <source>
        <dbReference type="ARBA" id="ARBA00022723"/>
    </source>
</evidence>
<evidence type="ECO:0000256" key="2">
    <source>
        <dbReference type="ARBA" id="ARBA00009046"/>
    </source>
</evidence>
<reference evidence="12 13" key="1">
    <citation type="submission" date="2017-10" db="EMBL/GenBank/DDBJ databases">
        <title>Draft genome sequences of strains TRE 1, TRE 9, TRE H and TRI 7, isolated from tamarins, belonging to four potential novel Bifidobacterium species.</title>
        <authorList>
            <person name="Mattarelli P."/>
            <person name="Modesto M."/>
            <person name="Puglisi E."/>
            <person name="Morelli L."/>
            <person name="Spezio C."/>
            <person name="Bonetti A."/>
            <person name="Sandri C."/>
        </authorList>
    </citation>
    <scope>NUCLEOTIDE SEQUENCE [LARGE SCALE GENOMIC DNA]</scope>
    <source>
        <strain evidence="13">TRI7</strain>
    </source>
</reference>
<dbReference type="Pfam" id="PF00270">
    <property type="entry name" value="DEAD"/>
    <property type="match status" value="1"/>
</dbReference>
<dbReference type="Pfam" id="PF01966">
    <property type="entry name" value="HD"/>
    <property type="match status" value="1"/>
</dbReference>
<dbReference type="EMBL" id="PEBK01000005">
    <property type="protein sequence ID" value="PJM75146.1"/>
    <property type="molecule type" value="Genomic_DNA"/>
</dbReference>
<dbReference type="RefSeq" id="WP_100512972.1">
    <property type="nucleotide sequence ID" value="NZ_PEBK01000005.1"/>
</dbReference>
<evidence type="ECO:0000256" key="1">
    <source>
        <dbReference type="ARBA" id="ARBA00006847"/>
    </source>
</evidence>
<dbReference type="InterPro" id="IPR054712">
    <property type="entry name" value="Cas3-like_dom"/>
</dbReference>
<comment type="similarity">
    <text evidence="1">In the N-terminal section; belongs to the CRISPR-associated nuclease Cas3-HD family.</text>
</comment>
<dbReference type="Gene3D" id="3.40.50.300">
    <property type="entry name" value="P-loop containing nucleotide triphosphate hydrolases"/>
    <property type="match status" value="2"/>
</dbReference>
<evidence type="ECO:0000259" key="10">
    <source>
        <dbReference type="PROSITE" id="PS51192"/>
    </source>
</evidence>
<comment type="similarity">
    <text evidence="2">In the central section; belongs to the CRISPR-associated helicase Cas3 family.</text>
</comment>
<keyword evidence="7" id="KW-0347">Helicase</keyword>
<dbReference type="GO" id="GO:0003676">
    <property type="term" value="F:nucleic acid binding"/>
    <property type="evidence" value="ECO:0007669"/>
    <property type="project" value="InterPro"/>
</dbReference>
<sequence length="814" mass="90500">MEDYDGQSLRGQTFYARTSDHGYETCAEHLSMAGCLSGAFARDFGHLDDGLLAGLFHDIGKYSDAFQRRILDPKHSGRVDHSTAGALLLVQNGRPEAALAVAGHHAGLADVGSPGELDGATFNGRMAKAIAANDCNPLELAGAWGTQLHVPRQAFRKNAVHDSDSVHDEAVIERSFYSNMMLTRMLFSSLVDGDRLDAEFFTLNRVERAEHELLEHVKAQLGPTMMSEGQAPSWESLLEAASASFVEREANNHVEIERLTGMVERAVQHYLDKPDKTSLDIKRCELLTRCLEHGRDESYGTGLYTLTAPTGSGKTISSITFAVEHARSQGLRRVIYVIPYTSIIDQTVEQFEKIFGSDVVLPHYAEAPYQLKDESDMSGIDLRRSLAAENWNAPIVVTTAVQFFESLYSNKTSRCRKLHNIANSVIVFDEAQTLPVPYLRPCVRAIAELVKHYGVTAVLCTATQPELKPLFDQIPGVSPRIPELSPFSEAEYDVFRRVTIERIGDMELDALADRLKQHKQALCVVNTRKKAQYLYDRIAESENEGVYCLTTLQCAADRKRLFSEIRKRLAADEPCRVISTSLIEAGVDVDFPVAYREEVGLDSVIQTAGRCNREGGSAAEVSMVYVFSTEGGCAPFLTQNISAFRDIAERYSNLASNDAIREYFRDLLEMRDGEIGGRASGNDALDKRGILPLHGWDASTPMPFERIARQFKLIDTPTVPVYIPLVDEVSDEGARLCDRLERGDIDRTLFRKLGKYAVEVWPRHLEQLRSAGAVLPVGYGKNVEEDCFILRDMSLYSSRLGLKLDDVSADGIFM</sequence>
<feature type="domain" description="HD Cas3-type" evidence="11">
    <location>
        <begin position="19"/>
        <end position="196"/>
    </location>
</feature>
<dbReference type="GO" id="GO:0051607">
    <property type="term" value="P:defense response to virus"/>
    <property type="evidence" value="ECO:0007669"/>
    <property type="project" value="UniProtKB-KW"/>
</dbReference>
<dbReference type="InterPro" id="IPR038257">
    <property type="entry name" value="CRISPR-assoc_Cas3_HD_sf"/>
</dbReference>
<dbReference type="GO" id="GO:0004386">
    <property type="term" value="F:helicase activity"/>
    <property type="evidence" value="ECO:0007669"/>
    <property type="project" value="UniProtKB-KW"/>
</dbReference>
<dbReference type="GO" id="GO:0016787">
    <property type="term" value="F:hydrolase activity"/>
    <property type="evidence" value="ECO:0007669"/>
    <property type="project" value="UniProtKB-KW"/>
</dbReference>
<dbReference type="SUPFAM" id="SSF52540">
    <property type="entry name" value="P-loop containing nucleoside triphosphate hydrolases"/>
    <property type="match status" value="1"/>
</dbReference>
<dbReference type="GO" id="GO:0046872">
    <property type="term" value="F:metal ion binding"/>
    <property type="evidence" value="ECO:0007669"/>
    <property type="project" value="UniProtKB-KW"/>
</dbReference>
<evidence type="ECO:0000259" key="11">
    <source>
        <dbReference type="PROSITE" id="PS51643"/>
    </source>
</evidence>
<organism evidence="12 13">
    <name type="scientific">Bifidobacterium simiarum</name>
    <dbReference type="NCBI Taxonomy" id="2045441"/>
    <lineage>
        <taxon>Bacteria</taxon>
        <taxon>Bacillati</taxon>
        <taxon>Actinomycetota</taxon>
        <taxon>Actinomycetes</taxon>
        <taxon>Bifidobacteriales</taxon>
        <taxon>Bifidobacteriaceae</taxon>
        <taxon>Bifidobacterium</taxon>
    </lineage>
</organism>
<keyword evidence="5" id="KW-0547">Nucleotide-binding</keyword>
<dbReference type="InterPro" id="IPR006474">
    <property type="entry name" value="Helicase_Cas3_CRISPR-ass_core"/>
</dbReference>
<evidence type="ECO:0000313" key="13">
    <source>
        <dbReference type="Proteomes" id="UP000231451"/>
    </source>
</evidence>
<evidence type="ECO:0000256" key="6">
    <source>
        <dbReference type="ARBA" id="ARBA00022801"/>
    </source>
</evidence>
<protein>
    <submittedName>
        <fullName evidence="12">CRISPR-associated helicase/endonuclease Cas3</fullName>
    </submittedName>
</protein>
<dbReference type="InterPro" id="IPR006483">
    <property type="entry name" value="CRISPR-assoc_Cas3_HD"/>
</dbReference>
<keyword evidence="9" id="KW-0051">Antiviral defense</keyword>
<dbReference type="InterPro" id="IPR006674">
    <property type="entry name" value="HD_domain"/>
</dbReference>
<dbReference type="InterPro" id="IPR014001">
    <property type="entry name" value="Helicase_ATP-bd"/>
</dbReference>
<dbReference type="PROSITE" id="PS51192">
    <property type="entry name" value="HELICASE_ATP_BIND_1"/>
    <property type="match status" value="1"/>
</dbReference>
<dbReference type="Gene3D" id="1.10.3210.30">
    <property type="match status" value="1"/>
</dbReference>
<evidence type="ECO:0000256" key="5">
    <source>
        <dbReference type="ARBA" id="ARBA00022741"/>
    </source>
</evidence>
<proteinExistence type="inferred from homology"/>
<dbReference type="InterPro" id="IPR011545">
    <property type="entry name" value="DEAD/DEAH_box_helicase_dom"/>
</dbReference>
<evidence type="ECO:0000313" key="12">
    <source>
        <dbReference type="EMBL" id="PJM75146.1"/>
    </source>
</evidence>
<dbReference type="Pfam" id="PF22590">
    <property type="entry name" value="Cas3-like_C_2"/>
    <property type="match status" value="1"/>
</dbReference>
<keyword evidence="6" id="KW-0378">Hydrolase</keyword>
<dbReference type="CDD" id="cd17930">
    <property type="entry name" value="DEXHc_cas3"/>
    <property type="match status" value="1"/>
</dbReference>
<keyword evidence="13" id="KW-1185">Reference proteome</keyword>
<dbReference type="Proteomes" id="UP000231451">
    <property type="component" value="Unassembled WGS sequence"/>
</dbReference>
<keyword evidence="3" id="KW-0540">Nuclease</keyword>
<dbReference type="InterPro" id="IPR027417">
    <property type="entry name" value="P-loop_NTPase"/>
</dbReference>
<evidence type="ECO:0000256" key="9">
    <source>
        <dbReference type="ARBA" id="ARBA00023118"/>
    </source>
</evidence>
<name>A0A2M9HEB5_9BIFI</name>
<dbReference type="GO" id="GO:0004519">
    <property type="term" value="F:endonuclease activity"/>
    <property type="evidence" value="ECO:0007669"/>
    <property type="project" value="UniProtKB-KW"/>
</dbReference>
<dbReference type="SMART" id="SM00487">
    <property type="entry name" value="DEXDc"/>
    <property type="match status" value="1"/>
</dbReference>
<keyword evidence="8" id="KW-0067">ATP-binding</keyword>
<comment type="caution">
    <text evidence="12">The sequence shown here is derived from an EMBL/GenBank/DDBJ whole genome shotgun (WGS) entry which is preliminary data.</text>
</comment>
<dbReference type="SUPFAM" id="SSF109604">
    <property type="entry name" value="HD-domain/PDEase-like"/>
    <property type="match status" value="1"/>
</dbReference>
<dbReference type="GO" id="GO:0005524">
    <property type="term" value="F:ATP binding"/>
    <property type="evidence" value="ECO:0007669"/>
    <property type="project" value="UniProtKB-KW"/>
</dbReference>
<accession>A0A2M9HEB5</accession>
<dbReference type="OrthoDB" id="9810236at2"/>
<dbReference type="NCBIfam" id="TIGR01587">
    <property type="entry name" value="cas3_core"/>
    <property type="match status" value="1"/>
</dbReference>
<evidence type="ECO:0000256" key="8">
    <source>
        <dbReference type="ARBA" id="ARBA00022840"/>
    </source>
</evidence>